<dbReference type="CDD" id="cd00009">
    <property type="entry name" value="AAA"/>
    <property type="match status" value="1"/>
</dbReference>
<dbReference type="InterPro" id="IPR027417">
    <property type="entry name" value="P-loop_NTPase"/>
</dbReference>
<dbReference type="PRINTS" id="PR01590">
    <property type="entry name" value="HTHFIS"/>
</dbReference>
<evidence type="ECO:0000256" key="5">
    <source>
        <dbReference type="ARBA" id="ARBA00023163"/>
    </source>
</evidence>
<dbReference type="InterPro" id="IPR025662">
    <property type="entry name" value="Sigma_54_int_dom_ATP-bd_1"/>
</dbReference>
<dbReference type="InterPro" id="IPR009057">
    <property type="entry name" value="Homeodomain-like_sf"/>
</dbReference>
<dbReference type="InterPro" id="IPR011006">
    <property type="entry name" value="CheY-like_superfamily"/>
</dbReference>
<dbReference type="Pfam" id="PF06490">
    <property type="entry name" value="FleQ"/>
    <property type="match status" value="1"/>
</dbReference>
<evidence type="ECO:0000313" key="7">
    <source>
        <dbReference type="EMBL" id="ALZ85443.1"/>
    </source>
</evidence>
<dbReference type="AlphaFoldDB" id="A0A0U4WRT5"/>
<evidence type="ECO:0000256" key="2">
    <source>
        <dbReference type="ARBA" id="ARBA00022840"/>
    </source>
</evidence>
<dbReference type="Gene3D" id="3.40.50.2300">
    <property type="match status" value="1"/>
</dbReference>
<dbReference type="Gene3D" id="1.10.8.60">
    <property type="match status" value="1"/>
</dbReference>
<dbReference type="Proteomes" id="UP000064137">
    <property type="component" value="Chromosome"/>
</dbReference>
<dbReference type="EMBL" id="CP013987">
    <property type="protein sequence ID" value="ALZ85443.1"/>
    <property type="molecule type" value="Genomic_DNA"/>
</dbReference>
<name>A0A0U4WRT5_9PSED</name>
<dbReference type="PANTHER" id="PTHR32071">
    <property type="entry name" value="TRANSCRIPTIONAL REGULATORY PROTEIN"/>
    <property type="match status" value="1"/>
</dbReference>
<dbReference type="FunFam" id="3.40.50.300:FF:000006">
    <property type="entry name" value="DNA-binding transcriptional regulator NtrC"/>
    <property type="match status" value="1"/>
</dbReference>
<protein>
    <submittedName>
        <fullName evidence="7">AAA family ATPase</fullName>
    </submittedName>
</protein>
<reference evidence="7 8" key="1">
    <citation type="submission" date="2016-01" db="EMBL/GenBank/DDBJ databases">
        <title>Annotation of Pseudomonas oryzihabitans USDA-ARS-USMARC-56511.</title>
        <authorList>
            <person name="Harhay G.P."/>
            <person name="Harhay D.M."/>
            <person name="Smith T.P.L."/>
            <person name="Bono J.L."/>
            <person name="Heaton M.P."/>
            <person name="Clawson M.L."/>
            <person name="Chitko-Mckown C.G."/>
            <person name="Capik S.F."/>
            <person name="DeDonder K.D."/>
            <person name="Apley M.D."/>
            <person name="Lubbers B.V."/>
            <person name="White B.J."/>
            <person name="Larson R.L."/>
        </authorList>
    </citation>
    <scope>NUCLEOTIDE SEQUENCE [LARGE SCALE GENOMIC DNA]</scope>
    <source>
        <strain evidence="7 8">USDA-ARS-USMARC-56511</strain>
    </source>
</reference>
<dbReference type="PROSITE" id="PS50045">
    <property type="entry name" value="SIGMA54_INTERACT_4"/>
    <property type="match status" value="1"/>
</dbReference>
<dbReference type="InterPro" id="IPR025944">
    <property type="entry name" value="Sigma_54_int_dom_CS"/>
</dbReference>
<keyword evidence="1" id="KW-0547">Nucleotide-binding</keyword>
<dbReference type="PROSITE" id="PS00675">
    <property type="entry name" value="SIGMA54_INTERACT_1"/>
    <property type="match status" value="1"/>
</dbReference>
<dbReference type="InterPro" id="IPR003593">
    <property type="entry name" value="AAA+_ATPase"/>
</dbReference>
<dbReference type="GO" id="GO:0005524">
    <property type="term" value="F:ATP binding"/>
    <property type="evidence" value="ECO:0007669"/>
    <property type="project" value="UniProtKB-KW"/>
</dbReference>
<dbReference type="FunFam" id="1.10.10.60:FF:000260">
    <property type="entry name" value="Fis family transcriptional regulator"/>
    <property type="match status" value="1"/>
</dbReference>
<evidence type="ECO:0000256" key="3">
    <source>
        <dbReference type="ARBA" id="ARBA00023015"/>
    </source>
</evidence>
<feature type="domain" description="Sigma-54 factor interaction" evidence="6">
    <location>
        <begin position="146"/>
        <end position="374"/>
    </location>
</feature>
<dbReference type="GO" id="GO:0043565">
    <property type="term" value="F:sequence-specific DNA binding"/>
    <property type="evidence" value="ECO:0007669"/>
    <property type="project" value="InterPro"/>
</dbReference>
<organism evidence="7 8">
    <name type="scientific">Pseudomonas oryzihabitans</name>
    <dbReference type="NCBI Taxonomy" id="47885"/>
    <lineage>
        <taxon>Bacteria</taxon>
        <taxon>Pseudomonadati</taxon>
        <taxon>Pseudomonadota</taxon>
        <taxon>Gammaproteobacteria</taxon>
        <taxon>Pseudomonadales</taxon>
        <taxon>Pseudomonadaceae</taxon>
        <taxon>Pseudomonas</taxon>
    </lineage>
</organism>
<dbReference type="Pfam" id="PF25601">
    <property type="entry name" value="AAA_lid_14"/>
    <property type="match status" value="1"/>
</dbReference>
<dbReference type="Pfam" id="PF00158">
    <property type="entry name" value="Sigma54_activat"/>
    <property type="match status" value="1"/>
</dbReference>
<keyword evidence="4" id="KW-0238">DNA-binding</keyword>
<dbReference type="InterPro" id="IPR002078">
    <property type="entry name" value="Sigma_54_int"/>
</dbReference>
<keyword evidence="5" id="KW-0804">Transcription</keyword>
<dbReference type="InterPro" id="IPR025943">
    <property type="entry name" value="Sigma_54_int_dom_ATP-bd_2"/>
</dbReference>
<evidence type="ECO:0000313" key="8">
    <source>
        <dbReference type="Proteomes" id="UP000064137"/>
    </source>
</evidence>
<dbReference type="KEGG" id="por:APT59_15020"/>
<sequence>MWRETKILLIDDEAERRKAVSVILDFLGEAHLACTSSDWQSSLEALDSSRQVSCVLVGRVDSRGNSVELLKQVVAWDEMVPLLLLGEAAQPEWPDDVRRRVLVSLQYPLAYNKLLDSLHRAQVYREMYDQARDRGRQREPELFRSLVGTSRAIQGVRKMMQQVADTEATVLILGESGTGKEVVARNLHFHSKRREAPFVPVNCGAIPAELLESELFGHEKGAFTGAITSRAGRFELANTGTLFLDEIGDMPLPMQVKLLRVLQERTYERVGSNKTQSVDVRIIAATHKNLEQMIAAGTFREDLYYRLNVFPIDMAPLRERGEDIPLLINELIARMEHEKRGSIRFNSAAIMSLCRHEWPGNVRELANLVERMAIMHPYGVIGVAELPLKFRYVEDEADPMVESLREELQEREAMAGIGTVEVSSSALLPSEGLDLKDYLANLEKSFIQQALDDAGGVVARAAERLRIRRTTLVEKMRKYGMGRRDDEFDEEI</sequence>
<keyword evidence="2" id="KW-0067">ATP-binding</keyword>
<evidence type="ECO:0000259" key="6">
    <source>
        <dbReference type="PROSITE" id="PS50045"/>
    </source>
</evidence>
<dbReference type="InterPro" id="IPR010518">
    <property type="entry name" value="FleQ"/>
</dbReference>
<gene>
    <name evidence="7" type="ORF">APT59_15020</name>
</gene>
<dbReference type="SUPFAM" id="SSF46689">
    <property type="entry name" value="Homeodomain-like"/>
    <property type="match status" value="1"/>
</dbReference>
<dbReference type="OrthoDB" id="9804019at2"/>
<dbReference type="RefSeq" id="WP_059315598.1">
    <property type="nucleotide sequence ID" value="NZ_CP013987.1"/>
</dbReference>
<evidence type="ECO:0000256" key="4">
    <source>
        <dbReference type="ARBA" id="ARBA00023125"/>
    </source>
</evidence>
<dbReference type="SUPFAM" id="SSF52172">
    <property type="entry name" value="CheY-like"/>
    <property type="match status" value="1"/>
</dbReference>
<dbReference type="Gene3D" id="3.40.50.300">
    <property type="entry name" value="P-loop containing nucleotide triphosphate hydrolases"/>
    <property type="match status" value="1"/>
</dbReference>
<dbReference type="Gene3D" id="1.10.10.60">
    <property type="entry name" value="Homeodomain-like"/>
    <property type="match status" value="1"/>
</dbReference>
<proteinExistence type="predicted"/>
<dbReference type="GO" id="GO:0006355">
    <property type="term" value="P:regulation of DNA-templated transcription"/>
    <property type="evidence" value="ECO:0007669"/>
    <property type="project" value="InterPro"/>
</dbReference>
<dbReference type="PROSITE" id="PS00688">
    <property type="entry name" value="SIGMA54_INTERACT_3"/>
    <property type="match status" value="1"/>
</dbReference>
<dbReference type="SUPFAM" id="SSF52540">
    <property type="entry name" value="P-loop containing nucleoside triphosphate hydrolases"/>
    <property type="match status" value="1"/>
</dbReference>
<dbReference type="Pfam" id="PF02954">
    <property type="entry name" value="HTH_8"/>
    <property type="match status" value="1"/>
</dbReference>
<dbReference type="SMART" id="SM00382">
    <property type="entry name" value="AAA"/>
    <property type="match status" value="1"/>
</dbReference>
<dbReference type="InterPro" id="IPR058031">
    <property type="entry name" value="AAA_lid_NorR"/>
</dbReference>
<dbReference type="PROSITE" id="PS00676">
    <property type="entry name" value="SIGMA54_INTERACT_2"/>
    <property type="match status" value="1"/>
</dbReference>
<evidence type="ECO:0000256" key="1">
    <source>
        <dbReference type="ARBA" id="ARBA00022741"/>
    </source>
</evidence>
<keyword evidence="3" id="KW-0805">Transcription regulation</keyword>
<dbReference type="InterPro" id="IPR002197">
    <property type="entry name" value="HTH_Fis"/>
</dbReference>
<accession>A0A0U4WRT5</accession>
<dbReference type="PANTHER" id="PTHR32071:SF117">
    <property type="entry name" value="PTS-DEPENDENT DIHYDROXYACETONE KINASE OPERON REGULATORY PROTEIN-RELATED"/>
    <property type="match status" value="1"/>
</dbReference>